<keyword evidence="4 6" id="KW-0808">Transferase</keyword>
<comment type="subcellular location">
    <subcellularLocation>
        <location evidence="6">Cytoplasm</location>
    </subcellularLocation>
</comment>
<dbReference type="PANTHER" id="PTHR31760:SF0">
    <property type="entry name" value="S-ADENOSYL-L-METHIONINE-DEPENDENT METHYLTRANSFERASES SUPERFAMILY PROTEIN"/>
    <property type="match status" value="1"/>
</dbReference>
<keyword evidence="5 6" id="KW-0949">S-adenosyl-L-methionine</keyword>
<feature type="binding site" evidence="6">
    <location>
        <position position="80"/>
    </location>
    <ligand>
        <name>S-adenosyl-L-methionine</name>
        <dbReference type="ChEBI" id="CHEBI:59789"/>
    </ligand>
</feature>
<dbReference type="EC" id="2.1.1.-" evidence="6"/>
<keyword evidence="3 6" id="KW-0489">Methyltransferase</keyword>
<organism evidence="7">
    <name type="scientific">Mycoplasma feriruminatoris</name>
    <dbReference type="NCBI Taxonomy" id="1179777"/>
    <lineage>
        <taxon>Bacteria</taxon>
        <taxon>Bacillati</taxon>
        <taxon>Mycoplasmatota</taxon>
        <taxon>Mollicutes</taxon>
        <taxon>Mycoplasmataceae</taxon>
        <taxon>Mycoplasma</taxon>
    </lineage>
</organism>
<sequence>MFNNWEIFLNYKNFTINQEIKDKLNLYYQILIDENQKYNLTRITELNEVFEKHFLDSLLFVEHFKISDQKIADIGTGAGFPGVVLKIFFPNIKLTLIESNNKKANFLKYLVDKLKLNDVEILNKRAEELTSDYKEKFDIVISRAVAYLNIILELGVQLVKVDGSFILLKGPKAFQEIDDLKNKDKKMNLKLVDVQQLQDTGFGTRINLFYKKIGSTSSLYPRKYQQILKESK</sequence>
<dbReference type="InterPro" id="IPR029063">
    <property type="entry name" value="SAM-dependent_MTases_sf"/>
</dbReference>
<name>A0A654IKB5_9MOLU</name>
<dbReference type="SUPFAM" id="SSF53335">
    <property type="entry name" value="S-adenosyl-L-methionine-dependent methyltransferases"/>
    <property type="match status" value="1"/>
</dbReference>
<evidence type="ECO:0000256" key="1">
    <source>
        <dbReference type="ARBA" id="ARBA00022490"/>
    </source>
</evidence>
<accession>A0A654IKB5</accession>
<dbReference type="Gene3D" id="3.40.50.150">
    <property type="entry name" value="Vaccinia Virus protein VP39"/>
    <property type="match status" value="1"/>
</dbReference>
<dbReference type="CDD" id="cd02440">
    <property type="entry name" value="AdoMet_MTases"/>
    <property type="match status" value="1"/>
</dbReference>
<dbReference type="EMBL" id="LR739235">
    <property type="protein sequence ID" value="VZR98637.1"/>
    <property type="molecule type" value="Genomic_DNA"/>
</dbReference>
<dbReference type="GO" id="GO:0005829">
    <property type="term" value="C:cytosol"/>
    <property type="evidence" value="ECO:0007669"/>
    <property type="project" value="TreeGrafter"/>
</dbReference>
<protein>
    <recommendedName>
        <fullName evidence="6">Ribosomal RNA small subunit methyltransferase G</fullName>
        <ecNumber evidence="6">2.1.1.-</ecNumber>
    </recommendedName>
    <alternativeName>
        <fullName evidence="6">16S rRNA 7-methylguanosine methyltransferase</fullName>
        <shortName evidence="6">16S rRNA m7G methyltransferase</shortName>
    </alternativeName>
</protein>
<gene>
    <name evidence="6 7" type="primary">rsmG</name>
    <name evidence="7" type="ORF">MF5295_00868</name>
</gene>
<dbReference type="FunFam" id="3.40.50.150:FF:000041">
    <property type="entry name" value="Ribosomal RNA small subunit methyltransferase G"/>
    <property type="match status" value="1"/>
</dbReference>
<comment type="similarity">
    <text evidence="6">Belongs to the methyltransferase superfamily. RNA methyltransferase RsmG family.</text>
</comment>
<proteinExistence type="inferred from homology"/>
<dbReference type="HAMAP" id="MF_00074">
    <property type="entry name" value="16SrRNA_methyltr_G"/>
    <property type="match status" value="1"/>
</dbReference>
<dbReference type="PIRSF" id="PIRSF003078">
    <property type="entry name" value="GidB"/>
    <property type="match status" value="1"/>
</dbReference>
<keyword evidence="1 6" id="KW-0963">Cytoplasm</keyword>
<evidence type="ECO:0000256" key="5">
    <source>
        <dbReference type="ARBA" id="ARBA00022691"/>
    </source>
</evidence>
<feature type="binding site" evidence="6">
    <location>
        <position position="75"/>
    </location>
    <ligand>
        <name>S-adenosyl-L-methionine</name>
        <dbReference type="ChEBI" id="CHEBI:59789"/>
    </ligand>
</feature>
<evidence type="ECO:0000313" key="7">
    <source>
        <dbReference type="EMBL" id="VZR98637.1"/>
    </source>
</evidence>
<reference evidence="7" key="1">
    <citation type="submission" date="2019-11" db="EMBL/GenBank/DDBJ databases">
        <authorList>
            <person name="Falquet L."/>
            <person name="Falquet L."/>
        </authorList>
    </citation>
    <scope>NUCLEOTIDE SEQUENCE</scope>
    <source>
        <strain evidence="7">8756-13</strain>
    </source>
</reference>
<dbReference type="NCBIfam" id="TIGR00138">
    <property type="entry name" value="rsmG_gidB"/>
    <property type="match status" value="1"/>
</dbReference>
<evidence type="ECO:0000256" key="4">
    <source>
        <dbReference type="ARBA" id="ARBA00022679"/>
    </source>
</evidence>
<keyword evidence="2 6" id="KW-0698">rRNA processing</keyword>
<feature type="binding site" evidence="6">
    <location>
        <begin position="126"/>
        <end position="127"/>
    </location>
    <ligand>
        <name>S-adenosyl-L-methionine</name>
        <dbReference type="ChEBI" id="CHEBI:59789"/>
    </ligand>
</feature>
<dbReference type="PANTHER" id="PTHR31760">
    <property type="entry name" value="S-ADENOSYL-L-METHIONINE-DEPENDENT METHYLTRANSFERASES SUPERFAMILY PROTEIN"/>
    <property type="match status" value="1"/>
</dbReference>
<evidence type="ECO:0000256" key="2">
    <source>
        <dbReference type="ARBA" id="ARBA00022552"/>
    </source>
</evidence>
<comment type="function">
    <text evidence="6">Specifically methylates the N7 position of a guanine in 16S rRNA.</text>
</comment>
<dbReference type="GO" id="GO:0070043">
    <property type="term" value="F:rRNA (guanine-N7-)-methyltransferase activity"/>
    <property type="evidence" value="ECO:0007669"/>
    <property type="project" value="UniProtKB-UniRule"/>
</dbReference>
<evidence type="ECO:0000256" key="3">
    <source>
        <dbReference type="ARBA" id="ARBA00022603"/>
    </source>
</evidence>
<feature type="binding site" evidence="6">
    <location>
        <position position="143"/>
    </location>
    <ligand>
        <name>S-adenosyl-L-methionine</name>
        <dbReference type="ChEBI" id="CHEBI:59789"/>
    </ligand>
</feature>
<evidence type="ECO:0000256" key="6">
    <source>
        <dbReference type="HAMAP-Rule" id="MF_00074"/>
    </source>
</evidence>
<dbReference type="InterPro" id="IPR003682">
    <property type="entry name" value="rRNA_ssu_MeTfrase_G"/>
</dbReference>
<dbReference type="AlphaFoldDB" id="A0A654IKB5"/>
<comment type="caution">
    <text evidence="6">Lacks conserved residue(s) required for the propagation of feature annotation.</text>
</comment>
<dbReference type="Pfam" id="PF02527">
    <property type="entry name" value="GidB"/>
    <property type="match status" value="1"/>
</dbReference>